<evidence type="ECO:0000313" key="3">
    <source>
        <dbReference type="Proteomes" id="UP000800235"/>
    </source>
</evidence>
<dbReference type="InterPro" id="IPR036047">
    <property type="entry name" value="F-box-like_dom_sf"/>
</dbReference>
<protein>
    <recommendedName>
        <fullName evidence="1">F-box domain-containing protein</fullName>
    </recommendedName>
</protein>
<dbReference type="AlphaFoldDB" id="A0A9P4TY97"/>
<name>A0A9P4TY97_9PEZI</name>
<dbReference type="Pfam" id="PF00646">
    <property type="entry name" value="F-box"/>
    <property type="match status" value="1"/>
</dbReference>
<dbReference type="InterPro" id="IPR001810">
    <property type="entry name" value="F-box_dom"/>
</dbReference>
<feature type="domain" description="F-box" evidence="1">
    <location>
        <begin position="38"/>
        <end position="82"/>
    </location>
</feature>
<sequence length="454" mass="51494">MACLLSFIRGLRNRIAADSGRTFRLTELGHLENTTSLDSALLNLPSELIHEIISHLDLKDMKSCRLVNKYMRAHAKISFKKYLSKYRVALTGSGLRTFLEISQHRQFRFAIQKVGIEPVLMPIDLSGYNTETLEWMTSASELPPPFAPDYTVERIWESVAANFIALLTKAFSLLPRLHTVYLYLSACDHMLKLPNGVERNLTQLTNFRLHAVVPYTVTLGAIIGSGKQLRNFSWISYLQQGSMGIDAAALYYTIQHQESVRHTFQNLTNLNATLSQDANSQGGKSLLAEVLHLMPALQALSLIFEYPNDCSENYILEGLCDASPLGKLSHLQLWSTGLPTFSLYKGFIKKHLTTLESLSVHKLDLSSPHDMEKIQMVIVPFLKMLRDESVLENLHLGILWDFDEEEHGVRWERLVGVWPGVCESGRDGVRKYLQSAIEALEEEDEEQEEDEQQE</sequence>
<keyword evidence="3" id="KW-1185">Reference proteome</keyword>
<organism evidence="2 3">
    <name type="scientific">Tothia fuscella</name>
    <dbReference type="NCBI Taxonomy" id="1048955"/>
    <lineage>
        <taxon>Eukaryota</taxon>
        <taxon>Fungi</taxon>
        <taxon>Dikarya</taxon>
        <taxon>Ascomycota</taxon>
        <taxon>Pezizomycotina</taxon>
        <taxon>Dothideomycetes</taxon>
        <taxon>Pleosporomycetidae</taxon>
        <taxon>Venturiales</taxon>
        <taxon>Cylindrosympodiaceae</taxon>
        <taxon>Tothia</taxon>
    </lineage>
</organism>
<reference evidence="2" key="1">
    <citation type="journal article" date="2020" name="Stud. Mycol.">
        <title>101 Dothideomycetes genomes: a test case for predicting lifestyles and emergence of pathogens.</title>
        <authorList>
            <person name="Haridas S."/>
            <person name="Albert R."/>
            <person name="Binder M."/>
            <person name="Bloem J."/>
            <person name="Labutti K."/>
            <person name="Salamov A."/>
            <person name="Andreopoulos B."/>
            <person name="Baker S."/>
            <person name="Barry K."/>
            <person name="Bills G."/>
            <person name="Bluhm B."/>
            <person name="Cannon C."/>
            <person name="Castanera R."/>
            <person name="Culley D."/>
            <person name="Daum C."/>
            <person name="Ezra D."/>
            <person name="Gonzalez J."/>
            <person name="Henrissat B."/>
            <person name="Kuo A."/>
            <person name="Liang C."/>
            <person name="Lipzen A."/>
            <person name="Lutzoni F."/>
            <person name="Magnuson J."/>
            <person name="Mondo S."/>
            <person name="Nolan M."/>
            <person name="Ohm R."/>
            <person name="Pangilinan J."/>
            <person name="Park H.-J."/>
            <person name="Ramirez L."/>
            <person name="Alfaro M."/>
            <person name="Sun H."/>
            <person name="Tritt A."/>
            <person name="Yoshinaga Y."/>
            <person name="Zwiers L.-H."/>
            <person name="Turgeon B."/>
            <person name="Goodwin S."/>
            <person name="Spatafora J."/>
            <person name="Crous P."/>
            <person name="Grigoriev I."/>
        </authorList>
    </citation>
    <scope>NUCLEOTIDE SEQUENCE</scope>
    <source>
        <strain evidence="2">CBS 130266</strain>
    </source>
</reference>
<gene>
    <name evidence="2" type="ORF">EJ08DRAFT_661573</name>
</gene>
<dbReference type="SUPFAM" id="SSF81383">
    <property type="entry name" value="F-box domain"/>
    <property type="match status" value="1"/>
</dbReference>
<dbReference type="CDD" id="cd09917">
    <property type="entry name" value="F-box_SF"/>
    <property type="match status" value="1"/>
</dbReference>
<dbReference type="InterPro" id="IPR032675">
    <property type="entry name" value="LRR_dom_sf"/>
</dbReference>
<evidence type="ECO:0000313" key="2">
    <source>
        <dbReference type="EMBL" id="KAF2429667.1"/>
    </source>
</evidence>
<comment type="caution">
    <text evidence="2">The sequence shown here is derived from an EMBL/GenBank/DDBJ whole genome shotgun (WGS) entry which is preliminary data.</text>
</comment>
<evidence type="ECO:0000259" key="1">
    <source>
        <dbReference type="PROSITE" id="PS50181"/>
    </source>
</evidence>
<dbReference type="PROSITE" id="PS50181">
    <property type="entry name" value="FBOX"/>
    <property type="match status" value="1"/>
</dbReference>
<dbReference type="Gene3D" id="3.80.10.10">
    <property type="entry name" value="Ribonuclease Inhibitor"/>
    <property type="match status" value="1"/>
</dbReference>
<accession>A0A9P4TY97</accession>
<dbReference type="Proteomes" id="UP000800235">
    <property type="component" value="Unassembled WGS sequence"/>
</dbReference>
<proteinExistence type="predicted"/>
<dbReference type="EMBL" id="MU007045">
    <property type="protein sequence ID" value="KAF2429667.1"/>
    <property type="molecule type" value="Genomic_DNA"/>
</dbReference>